<evidence type="ECO:0000313" key="3">
    <source>
        <dbReference type="Proteomes" id="UP000183015"/>
    </source>
</evidence>
<dbReference type="InterPro" id="IPR000182">
    <property type="entry name" value="GNAT_dom"/>
</dbReference>
<dbReference type="GO" id="GO:0016747">
    <property type="term" value="F:acyltransferase activity, transferring groups other than amino-acyl groups"/>
    <property type="evidence" value="ECO:0007669"/>
    <property type="project" value="InterPro"/>
</dbReference>
<dbReference type="eggNOG" id="COG3153">
    <property type="taxonomic scope" value="Bacteria"/>
</dbReference>
<keyword evidence="2" id="KW-0808">Transferase</keyword>
<protein>
    <submittedName>
        <fullName evidence="2">Predicted N-acetyltransferase YhbS</fullName>
    </submittedName>
</protein>
<accession>A0A1H7STL9</accession>
<dbReference type="OrthoDB" id="3767306at2"/>
<dbReference type="STRING" id="235985.SAMN05414137_112219"/>
<dbReference type="Gene3D" id="3.40.630.30">
    <property type="match status" value="1"/>
</dbReference>
<dbReference type="Proteomes" id="UP000183015">
    <property type="component" value="Unassembled WGS sequence"/>
</dbReference>
<dbReference type="RefSeq" id="WP_042458731.1">
    <property type="nucleotide sequence ID" value="NZ_BBPN01000054.1"/>
</dbReference>
<dbReference type="SUPFAM" id="SSF55729">
    <property type="entry name" value="Acyl-CoA N-acyltransferases (Nat)"/>
    <property type="match status" value="1"/>
</dbReference>
<dbReference type="InterPro" id="IPR016181">
    <property type="entry name" value="Acyl_CoA_acyltransferase"/>
</dbReference>
<dbReference type="PROSITE" id="PS51186">
    <property type="entry name" value="GNAT"/>
    <property type="match status" value="1"/>
</dbReference>
<organism evidence="2 3">
    <name type="scientific">Streptacidiphilus jiangxiensis</name>
    <dbReference type="NCBI Taxonomy" id="235985"/>
    <lineage>
        <taxon>Bacteria</taxon>
        <taxon>Bacillati</taxon>
        <taxon>Actinomycetota</taxon>
        <taxon>Actinomycetes</taxon>
        <taxon>Kitasatosporales</taxon>
        <taxon>Streptomycetaceae</taxon>
        <taxon>Streptacidiphilus</taxon>
    </lineage>
</organism>
<reference evidence="3" key="1">
    <citation type="submission" date="2016-10" db="EMBL/GenBank/DDBJ databases">
        <authorList>
            <person name="Varghese N."/>
        </authorList>
    </citation>
    <scope>NUCLEOTIDE SEQUENCE [LARGE SCALE GENOMIC DNA]</scope>
    <source>
        <strain evidence="3">DSM 45096 / BCRC 16803 / CGMCC 4.1857 / CIP 109030 / JCM 12277 / KCTC 19219 / NBRC 100920 / 33214</strain>
    </source>
</reference>
<evidence type="ECO:0000259" key="1">
    <source>
        <dbReference type="PROSITE" id="PS51186"/>
    </source>
</evidence>
<dbReference type="EMBL" id="FOAZ01000012">
    <property type="protein sequence ID" value="SEL75913.1"/>
    <property type="molecule type" value="Genomic_DNA"/>
</dbReference>
<gene>
    <name evidence="2" type="ORF">SAMN05414137_112219</name>
</gene>
<proteinExistence type="predicted"/>
<name>A0A1H7STL9_STRJI</name>
<dbReference type="AlphaFoldDB" id="A0A1H7STL9"/>
<dbReference type="Pfam" id="PF13673">
    <property type="entry name" value="Acetyltransf_10"/>
    <property type="match status" value="1"/>
</dbReference>
<evidence type="ECO:0000313" key="2">
    <source>
        <dbReference type="EMBL" id="SEL75913.1"/>
    </source>
</evidence>
<feature type="domain" description="N-acetyltransferase" evidence="1">
    <location>
        <begin position="1"/>
        <end position="144"/>
    </location>
</feature>
<keyword evidence="3" id="KW-1185">Reference proteome</keyword>
<dbReference type="CDD" id="cd04301">
    <property type="entry name" value="NAT_SF"/>
    <property type="match status" value="1"/>
</dbReference>
<sequence length="282" mass="29946">MLLRPVHDSAADTAAVRAIDAAAFDRTLEGREAARADVRTRRLAGADQAGCWFAEEDGQALGVALSLRREGLWGLALLAVRPEAQGKGVGRTLLDHALTHAHGCLRGMIVASADPRAARRYHGAGFRLHPTMALTGRVDRAGLPGTGGIAIHLGDATHFDLLDSVDRRCRGAAHGEDHLALLRTSDELLVADTLAGSGYCYRLGGRVMLLAATSRRVASALLTQTLARIPDAETADVRTVTAEQDWAVDVAMAAGLTPETRGWLALRGMKPPTHYLPSGAYL</sequence>